<feature type="region of interest" description="Disordered" evidence="11">
    <location>
        <begin position="33"/>
        <end position="66"/>
    </location>
</feature>
<dbReference type="KEGG" id="zpl:ZBT109_1448"/>
<evidence type="ECO:0000256" key="2">
    <source>
        <dbReference type="ARBA" id="ARBA00022618"/>
    </source>
</evidence>
<keyword evidence="5" id="KW-0564">Palmitate</keyword>
<evidence type="ECO:0000256" key="3">
    <source>
        <dbReference type="ARBA" id="ARBA00022729"/>
    </source>
</evidence>
<dbReference type="InterPro" id="IPR006665">
    <property type="entry name" value="OmpA-like"/>
</dbReference>
<comment type="function">
    <text evidence="9">Part of the Tol-Pal system, which plays a role in outer membrane invagination during cell division and is important for maintaining outer membrane integrity.</text>
</comment>
<keyword evidence="6" id="KW-0998">Cell outer membrane</keyword>
<dbReference type="InterPro" id="IPR006690">
    <property type="entry name" value="OMPA-like_CS"/>
</dbReference>
<dbReference type="Proteomes" id="UP000267342">
    <property type="component" value="Chromosome"/>
</dbReference>
<dbReference type="AlphaFoldDB" id="A0A348HF06"/>
<proteinExistence type="inferred from homology"/>
<dbReference type="InterPro" id="IPR050330">
    <property type="entry name" value="Bact_OuterMem_StrucFunc"/>
</dbReference>
<dbReference type="PRINTS" id="PR01021">
    <property type="entry name" value="OMPADOMAIN"/>
</dbReference>
<name>A0A348HF06_9GAMM</name>
<evidence type="ECO:0000313" key="14">
    <source>
        <dbReference type="EMBL" id="BBG30208.1"/>
    </source>
</evidence>
<dbReference type="HAMAP" id="MF_02204">
    <property type="entry name" value="Pal"/>
    <property type="match status" value="1"/>
</dbReference>
<keyword evidence="2 9" id="KW-0132">Cell division</keyword>
<feature type="compositionally biased region" description="Low complexity" evidence="11">
    <location>
        <begin position="44"/>
        <end position="53"/>
    </location>
</feature>
<dbReference type="NCBIfam" id="TIGR02802">
    <property type="entry name" value="Pal_lipo"/>
    <property type="match status" value="1"/>
</dbReference>
<dbReference type="SUPFAM" id="SSF103088">
    <property type="entry name" value="OmpA-like"/>
    <property type="match status" value="1"/>
</dbReference>
<dbReference type="InterPro" id="IPR006664">
    <property type="entry name" value="OMP_bac"/>
</dbReference>
<reference evidence="14 15" key="1">
    <citation type="submission" date="2018-09" db="EMBL/GenBank/DDBJ databases">
        <title>Zymobacter palmae IAM14233 (=T109) whole genome analysis.</title>
        <authorList>
            <person name="Yanase H."/>
        </authorList>
    </citation>
    <scope>NUCLEOTIDE SEQUENCE [LARGE SCALE GENOMIC DNA]</scope>
    <source>
        <strain evidence="14 15">IAM14233</strain>
    </source>
</reference>
<dbReference type="Gene3D" id="3.30.1330.60">
    <property type="entry name" value="OmpA-like domain"/>
    <property type="match status" value="1"/>
</dbReference>
<gene>
    <name evidence="9" type="primary">pal</name>
    <name evidence="14" type="ORF">ZBT109_1448</name>
</gene>
<dbReference type="RefSeq" id="WP_027705793.1">
    <property type="nucleotide sequence ID" value="NZ_AP018933.1"/>
</dbReference>
<feature type="chain" id="PRO_5016939811" description="Peptidoglycan-associated protein" evidence="12">
    <location>
        <begin position="21"/>
        <end position="178"/>
    </location>
</feature>
<evidence type="ECO:0000256" key="9">
    <source>
        <dbReference type="HAMAP-Rule" id="MF_02204"/>
    </source>
</evidence>
<comment type="similarity">
    <text evidence="9">Belongs to the Pal lipoprotein family.</text>
</comment>
<dbReference type="STRING" id="1123510.GCA_000620025_00448"/>
<keyword evidence="8 9" id="KW-0131">Cell cycle</keyword>
<feature type="signal peptide" evidence="12">
    <location>
        <begin position="1"/>
        <end position="20"/>
    </location>
</feature>
<comment type="subcellular location">
    <subcellularLocation>
        <location evidence="1">Cell outer membrane</location>
    </subcellularLocation>
</comment>
<keyword evidence="7" id="KW-0449">Lipoprotein</keyword>
<keyword evidence="4 10" id="KW-0472">Membrane</keyword>
<sequence>MQVSTYAKALVAAFSIAALAGCSSNSTVPDNGAGANGANTDMTNSSGASANGLNGNGVSGQDLSAAGSQMPTTNTIYFDFDRDTIRPEFESVLNDHAAYLRAHTSTHVTLQGHTDARGTREYNLGLGERRANAVRQYLAVQGVNAGQIEVVSYGQERPVCGERTEQCYGQNRRVEFAY</sequence>
<evidence type="ECO:0000256" key="1">
    <source>
        <dbReference type="ARBA" id="ARBA00004442"/>
    </source>
</evidence>
<keyword evidence="15" id="KW-1185">Reference proteome</keyword>
<dbReference type="PANTHER" id="PTHR30329:SF21">
    <property type="entry name" value="LIPOPROTEIN YIAD-RELATED"/>
    <property type="match status" value="1"/>
</dbReference>
<dbReference type="CDD" id="cd07185">
    <property type="entry name" value="OmpA_C-like"/>
    <property type="match status" value="1"/>
</dbReference>
<dbReference type="Pfam" id="PF00691">
    <property type="entry name" value="OmpA"/>
    <property type="match status" value="1"/>
</dbReference>
<evidence type="ECO:0000256" key="12">
    <source>
        <dbReference type="SAM" id="SignalP"/>
    </source>
</evidence>
<dbReference type="GO" id="GO:0009279">
    <property type="term" value="C:cell outer membrane"/>
    <property type="evidence" value="ECO:0007669"/>
    <property type="project" value="UniProtKB-SubCell"/>
</dbReference>
<evidence type="ECO:0000256" key="6">
    <source>
        <dbReference type="ARBA" id="ARBA00023237"/>
    </source>
</evidence>
<dbReference type="InterPro" id="IPR014169">
    <property type="entry name" value="Pal_lipo_C"/>
</dbReference>
<dbReference type="GO" id="GO:0051301">
    <property type="term" value="P:cell division"/>
    <property type="evidence" value="ECO:0007669"/>
    <property type="project" value="UniProtKB-UniRule"/>
</dbReference>
<evidence type="ECO:0000313" key="15">
    <source>
        <dbReference type="Proteomes" id="UP000267342"/>
    </source>
</evidence>
<evidence type="ECO:0000256" key="11">
    <source>
        <dbReference type="SAM" id="MobiDB-lite"/>
    </source>
</evidence>
<evidence type="ECO:0000259" key="13">
    <source>
        <dbReference type="PROSITE" id="PS51123"/>
    </source>
</evidence>
<keyword evidence="3 12" id="KW-0732">Signal</keyword>
<evidence type="ECO:0000256" key="4">
    <source>
        <dbReference type="ARBA" id="ARBA00023136"/>
    </source>
</evidence>
<dbReference type="PANTHER" id="PTHR30329">
    <property type="entry name" value="STATOR ELEMENT OF FLAGELLAR MOTOR COMPLEX"/>
    <property type="match status" value="1"/>
</dbReference>
<evidence type="ECO:0000256" key="8">
    <source>
        <dbReference type="ARBA" id="ARBA00023306"/>
    </source>
</evidence>
<dbReference type="EMBL" id="AP018933">
    <property type="protein sequence ID" value="BBG30208.1"/>
    <property type="molecule type" value="Genomic_DNA"/>
</dbReference>
<dbReference type="PROSITE" id="PS51123">
    <property type="entry name" value="OMPA_2"/>
    <property type="match status" value="1"/>
</dbReference>
<organism evidence="14 15">
    <name type="scientific">Zymobacter palmae</name>
    <dbReference type="NCBI Taxonomy" id="33074"/>
    <lineage>
        <taxon>Bacteria</taxon>
        <taxon>Pseudomonadati</taxon>
        <taxon>Pseudomonadota</taxon>
        <taxon>Gammaproteobacteria</taxon>
        <taxon>Oceanospirillales</taxon>
        <taxon>Halomonadaceae</taxon>
        <taxon>Zymobacter group</taxon>
        <taxon>Zymobacter</taxon>
    </lineage>
</organism>
<evidence type="ECO:0000256" key="10">
    <source>
        <dbReference type="PROSITE-ProRule" id="PRU00473"/>
    </source>
</evidence>
<dbReference type="InterPro" id="IPR036737">
    <property type="entry name" value="OmpA-like_sf"/>
</dbReference>
<dbReference type="OrthoDB" id="9809164at2"/>
<evidence type="ECO:0000256" key="7">
    <source>
        <dbReference type="ARBA" id="ARBA00023288"/>
    </source>
</evidence>
<protein>
    <recommendedName>
        <fullName evidence="9">Peptidoglycan-associated protein</fullName>
    </recommendedName>
</protein>
<dbReference type="PROSITE" id="PS01068">
    <property type="entry name" value="OMPA_1"/>
    <property type="match status" value="1"/>
</dbReference>
<comment type="subunit">
    <text evidence="9">The Tol-Pal system is composed of five core proteins: the inner membrane proteins TolA, TolQ and TolR, the periplasmic protein TolB and the outer membrane protein Pal. They form a network linking the inner and outer membranes and the peptidoglycan layer.</text>
</comment>
<accession>A0A348HF06</accession>
<feature type="domain" description="OmpA-like" evidence="13">
    <location>
        <begin position="65"/>
        <end position="178"/>
    </location>
</feature>
<evidence type="ECO:0000256" key="5">
    <source>
        <dbReference type="ARBA" id="ARBA00023139"/>
    </source>
</evidence>
<dbReference type="InterPro" id="IPR039001">
    <property type="entry name" value="Pal"/>
</dbReference>